<evidence type="ECO:0000256" key="1">
    <source>
        <dbReference type="SAM" id="MobiDB-lite"/>
    </source>
</evidence>
<keyword evidence="2" id="KW-1133">Transmembrane helix</keyword>
<feature type="transmembrane region" description="Helical" evidence="2">
    <location>
        <begin position="49"/>
        <end position="72"/>
    </location>
</feature>
<feature type="region of interest" description="Disordered" evidence="1">
    <location>
        <begin position="78"/>
        <end position="157"/>
    </location>
</feature>
<evidence type="ECO:0000256" key="2">
    <source>
        <dbReference type="SAM" id="Phobius"/>
    </source>
</evidence>
<keyword evidence="2" id="KW-0472">Membrane</keyword>
<gene>
    <name evidence="3" type="ORF">H0H81_000960</name>
</gene>
<keyword evidence="2" id="KW-0812">Transmembrane</keyword>
<accession>A0A9P7KK59</accession>
<dbReference type="OrthoDB" id="3990054at2759"/>
<comment type="caution">
    <text evidence="3">The sequence shown here is derived from an EMBL/GenBank/DDBJ whole genome shotgun (WGS) entry which is preliminary data.</text>
</comment>
<protein>
    <submittedName>
        <fullName evidence="3">Uncharacterized protein</fullName>
    </submittedName>
</protein>
<dbReference type="AlphaFoldDB" id="A0A9P7KK59"/>
<evidence type="ECO:0000313" key="3">
    <source>
        <dbReference type="EMBL" id="KAG5653338.1"/>
    </source>
</evidence>
<dbReference type="EMBL" id="JABCKI010000058">
    <property type="protein sequence ID" value="KAG5653338.1"/>
    <property type="molecule type" value="Genomic_DNA"/>
</dbReference>
<evidence type="ECO:0000313" key="4">
    <source>
        <dbReference type="Proteomes" id="UP000717328"/>
    </source>
</evidence>
<proteinExistence type="predicted"/>
<feature type="compositionally biased region" description="Low complexity" evidence="1">
    <location>
        <begin position="94"/>
        <end position="103"/>
    </location>
</feature>
<name>A0A9P7KK59_9AGAR</name>
<organism evidence="3 4">
    <name type="scientific">Sphagnurus paluster</name>
    <dbReference type="NCBI Taxonomy" id="117069"/>
    <lineage>
        <taxon>Eukaryota</taxon>
        <taxon>Fungi</taxon>
        <taxon>Dikarya</taxon>
        <taxon>Basidiomycota</taxon>
        <taxon>Agaricomycotina</taxon>
        <taxon>Agaricomycetes</taxon>
        <taxon>Agaricomycetidae</taxon>
        <taxon>Agaricales</taxon>
        <taxon>Tricholomatineae</taxon>
        <taxon>Lyophyllaceae</taxon>
        <taxon>Sphagnurus</taxon>
    </lineage>
</organism>
<reference evidence="3" key="2">
    <citation type="submission" date="2021-10" db="EMBL/GenBank/DDBJ databases">
        <title>Phylogenomics reveals ancestral predisposition of the termite-cultivated fungus Termitomyces towards a domesticated lifestyle.</title>
        <authorList>
            <person name="Auxier B."/>
            <person name="Grum-Grzhimaylo A."/>
            <person name="Cardenas M.E."/>
            <person name="Lodge J.D."/>
            <person name="Laessoe T."/>
            <person name="Pedersen O."/>
            <person name="Smith M.E."/>
            <person name="Kuyper T.W."/>
            <person name="Franco-Molano E.A."/>
            <person name="Baroni T.J."/>
            <person name="Aanen D.K."/>
        </authorList>
    </citation>
    <scope>NUCLEOTIDE SEQUENCE</scope>
    <source>
        <strain evidence="3">D49</strain>
    </source>
</reference>
<dbReference type="Proteomes" id="UP000717328">
    <property type="component" value="Unassembled WGS sequence"/>
</dbReference>
<reference evidence="3" key="1">
    <citation type="submission" date="2021-02" db="EMBL/GenBank/DDBJ databases">
        <authorList>
            <person name="Nieuwenhuis M."/>
            <person name="Van De Peppel L.J.J."/>
        </authorList>
    </citation>
    <scope>NUCLEOTIDE SEQUENCE</scope>
    <source>
        <strain evidence="3">D49</strain>
    </source>
</reference>
<keyword evidence="4" id="KW-1185">Reference proteome</keyword>
<sequence>MVAFVEVGRSDGWKSLGAGEGKELSIISASVRGSVVHHGIRGLVSRFPLAFALMSSISFFVILSVILAMCILPTVLQSTPQDAGGDEKPKLPISQAKSSASSSDSDEETLWKRRPRRGNSVRRSEVKIEQTGMPPAKVKSDPLRRRSSRPFDLSDSD</sequence>